<dbReference type="RefSeq" id="WP_234365909.1">
    <property type="nucleotide sequence ID" value="NZ_CP021744.1"/>
</dbReference>
<evidence type="ECO:0000313" key="2">
    <source>
        <dbReference type="Proteomes" id="UP000195755"/>
    </source>
</evidence>
<protein>
    <recommendedName>
        <fullName evidence="3">Tyr recombinase domain-containing protein</fullName>
    </recommendedName>
</protein>
<evidence type="ECO:0000313" key="1">
    <source>
        <dbReference type="EMBL" id="ARZ66688.1"/>
    </source>
</evidence>
<dbReference type="Proteomes" id="UP000195755">
    <property type="component" value="Chromosome"/>
</dbReference>
<sequence>MPHPSITALEQLISGLSDGSSRQRQLGMVRQELTTALELDILPGDVAWSLARLLDEVTLRRYVQVAKTGTLRSRLVAGEKPPTSEATNVARLACLQILREAAGLPALAAGSGGPVELRPTPERRQLRDLRRRLRRDVSRIVSPGHARLIAVLAVALDTRARAGELAAQHIGHLSDDHSSIHVTRRPQHGTDIEPDRELVSLSSLSRDALAQWLPIRLQLTETLEGSATALWVSLAYNHAGTTRDDGSHTRRRHGMPLQQRGLIRSYNSGRHRYGLAHFLPPKLEQLRRALERESAGH</sequence>
<reference evidence="1 2" key="1">
    <citation type="submission" date="2017-06" db="EMBL/GenBank/DDBJ databases">
        <title>Streptomyces albireticuli Genome sequencing and assembly.</title>
        <authorList>
            <person name="Wang Y."/>
            <person name="Du B."/>
            <person name="Ding Y."/>
            <person name="Liu H."/>
            <person name="Hou Q."/>
            <person name="Liu K."/>
            <person name="Yao L."/>
            <person name="Wang C."/>
        </authorList>
    </citation>
    <scope>NUCLEOTIDE SEQUENCE [LARGE SCALE GENOMIC DNA]</scope>
    <source>
        <strain evidence="1 2">MDJK11</strain>
    </source>
</reference>
<organism evidence="1 2">
    <name type="scientific">Streptomyces albireticuli</name>
    <dbReference type="NCBI Taxonomy" id="1940"/>
    <lineage>
        <taxon>Bacteria</taxon>
        <taxon>Bacillati</taxon>
        <taxon>Actinomycetota</taxon>
        <taxon>Actinomycetes</taxon>
        <taxon>Kitasatosporales</taxon>
        <taxon>Streptomycetaceae</taxon>
        <taxon>Streptomyces</taxon>
    </lineage>
</organism>
<gene>
    <name evidence="1" type="ORF">SMD11_1024</name>
</gene>
<dbReference type="EMBL" id="CP021744">
    <property type="protein sequence ID" value="ARZ66688.1"/>
    <property type="molecule type" value="Genomic_DNA"/>
</dbReference>
<dbReference type="KEGG" id="salj:SMD11_1024"/>
<accession>A0A1Z2KXC4</accession>
<proteinExistence type="predicted"/>
<name>A0A1Z2KXC4_9ACTN</name>
<evidence type="ECO:0008006" key="3">
    <source>
        <dbReference type="Google" id="ProtNLM"/>
    </source>
</evidence>
<dbReference type="AlphaFoldDB" id="A0A1Z2KXC4"/>